<organism evidence="1 2">
    <name type="scientific">Curtobacterium aetherium</name>
    <dbReference type="NCBI Taxonomy" id="2841594"/>
    <lineage>
        <taxon>Bacteria</taxon>
        <taxon>Bacillati</taxon>
        <taxon>Actinomycetota</taxon>
        <taxon>Actinomycetes</taxon>
        <taxon>Micrococcales</taxon>
        <taxon>Microbacteriaceae</taxon>
        <taxon>Curtobacterium</taxon>
    </lineage>
</organism>
<sequence>MSSTPVAPRRPVPVAILLIVTGLVGLYAAFSLVLDEFAKYENPQKVLTCDVSPFLNCSNVMTTWQGHLFGFPNPLLGMMGFVAPIAVGVVLLAGFRGTTWFWTLFNAGLFLAWVFVTWLFTQTVWFIGYLCLWCMLVWAMTIPLFWIFTIWNLAKGNLPFGARARRIGRALLPFCWAIPLANYLFVIVTILVKFPTLLTTL</sequence>
<proteinExistence type="predicted"/>
<keyword evidence="2" id="KW-1185">Reference proteome</keyword>
<evidence type="ECO:0000313" key="1">
    <source>
        <dbReference type="EMBL" id="QWS32279.1"/>
    </source>
</evidence>
<accession>A0ACD1E081</accession>
<dbReference type="Proteomes" id="UP000681794">
    <property type="component" value="Chromosome"/>
</dbReference>
<reference evidence="1" key="1">
    <citation type="submission" date="2021-06" db="EMBL/GenBank/DDBJ databases">
        <authorList>
            <person name="Ellington A.J."/>
            <person name="Bryan N.C."/>
            <person name="Christner B.C."/>
            <person name="Reisch C.R."/>
        </authorList>
    </citation>
    <scope>NUCLEOTIDE SEQUENCE</scope>
    <source>
        <strain evidence="1">L6-1</strain>
    </source>
</reference>
<dbReference type="EMBL" id="CP076544">
    <property type="protein sequence ID" value="QWS32279.1"/>
    <property type="molecule type" value="Genomic_DNA"/>
</dbReference>
<protein>
    <submittedName>
        <fullName evidence="1">Vitamin K epoxide reductase family protein</fullName>
    </submittedName>
</protein>
<evidence type="ECO:0000313" key="2">
    <source>
        <dbReference type="Proteomes" id="UP000681794"/>
    </source>
</evidence>
<name>A0ACD1E081_9MICO</name>
<gene>
    <name evidence="1" type="ORF">KM842_08055</name>
</gene>